<dbReference type="PANTHER" id="PTHR42837">
    <property type="entry name" value="REGULATOR OF SIGMA-E PROTEASE RSEP"/>
    <property type="match status" value="1"/>
</dbReference>
<evidence type="ECO:0000256" key="7">
    <source>
        <dbReference type="ARBA" id="ARBA00022801"/>
    </source>
</evidence>
<comment type="caution">
    <text evidence="16">The sequence shown here is derived from an EMBL/GenBank/DDBJ whole genome shotgun (WGS) entry which is preliminary data.</text>
</comment>
<keyword evidence="9 14" id="KW-1133">Transmembrane helix</keyword>
<evidence type="ECO:0000256" key="14">
    <source>
        <dbReference type="SAM" id="Phobius"/>
    </source>
</evidence>
<gene>
    <name evidence="16" type="ORF">LX12_000142</name>
</gene>
<dbReference type="InterPro" id="IPR008915">
    <property type="entry name" value="Peptidase_M50"/>
</dbReference>
<keyword evidence="8" id="KW-0862">Zinc</keyword>
<evidence type="ECO:0000256" key="10">
    <source>
        <dbReference type="ARBA" id="ARBA00023049"/>
    </source>
</evidence>
<evidence type="ECO:0000256" key="6">
    <source>
        <dbReference type="ARBA" id="ARBA00022692"/>
    </source>
</evidence>
<dbReference type="InterPro" id="IPR041489">
    <property type="entry name" value="PDZ_6"/>
</dbReference>
<evidence type="ECO:0000256" key="12">
    <source>
        <dbReference type="ARBA" id="ARBA00032214"/>
    </source>
</evidence>
<comment type="cofactor">
    <cofactor evidence="1">
        <name>Zn(2+)</name>
        <dbReference type="ChEBI" id="CHEBI:29105"/>
    </cofactor>
</comment>
<evidence type="ECO:0000256" key="4">
    <source>
        <dbReference type="ARBA" id="ARBA00019897"/>
    </source>
</evidence>
<proteinExistence type="inferred from homology"/>
<evidence type="ECO:0000256" key="11">
    <source>
        <dbReference type="ARBA" id="ARBA00023136"/>
    </source>
</evidence>
<sequence length="404" mass="42682">MGFVIGVIVFALGLLLSIAWHECGHMWAAQRTGMVVRRYFVGFGPTLWSTRRGGTEYGVKAIPLGGFCDIAGMTTYDEIAPEHADRAMFRQKAWKRLVVLAAGPAQNFILGFVLIVILAIGWGLPNLNPPPAPAQVAETSCVSATVAGDGSSAPCVGTGPAAAAGLQPGDVIVSVNGANVTTAAQMTPLVRYSTGPLDLQVRRDGVVRQVQVTPQTVTYEAGTGTGLKEPLTFRQIGIAYPQQTHRDFTLAGAVPGAVVFTGQLAHATWDALISLPQKVGALWTAVTGGERAMDTPVSVYGATVLGGDAAEAGQWQSLVLLLVSINFFLGLFNLVPLLPLDGGHMAIVGYEKLRDAVRRRLGKPRGGPVDYLKLMPATYAVLAVMGCYMVLTLTADIVNPLKVF</sequence>
<dbReference type="Pfam" id="PF17820">
    <property type="entry name" value="PDZ_6"/>
    <property type="match status" value="1"/>
</dbReference>
<dbReference type="InterPro" id="IPR004387">
    <property type="entry name" value="Pept_M50_Zn"/>
</dbReference>
<comment type="subcellular location">
    <subcellularLocation>
        <location evidence="2">Membrane</location>
        <topology evidence="2">Multi-pass membrane protein</topology>
    </subcellularLocation>
</comment>
<organism evidence="16 17">
    <name type="scientific">Williamsia serinedens</name>
    <dbReference type="NCBI Taxonomy" id="391736"/>
    <lineage>
        <taxon>Bacteria</taxon>
        <taxon>Bacillati</taxon>
        <taxon>Actinomycetota</taxon>
        <taxon>Actinomycetes</taxon>
        <taxon>Mycobacteriales</taxon>
        <taxon>Nocardiaceae</taxon>
        <taxon>Williamsia</taxon>
    </lineage>
</organism>
<keyword evidence="11 14" id="KW-0472">Membrane</keyword>
<comment type="similarity">
    <text evidence="3">Belongs to the peptidase M50B family.</text>
</comment>
<dbReference type="GO" id="GO:0008237">
    <property type="term" value="F:metallopeptidase activity"/>
    <property type="evidence" value="ECO:0007669"/>
    <property type="project" value="UniProtKB-KW"/>
</dbReference>
<evidence type="ECO:0000313" key="17">
    <source>
        <dbReference type="Proteomes" id="UP001205740"/>
    </source>
</evidence>
<dbReference type="EMBL" id="JAMTCG010000001">
    <property type="protein sequence ID" value="MCP2158978.1"/>
    <property type="molecule type" value="Genomic_DNA"/>
</dbReference>
<keyword evidence="5" id="KW-0645">Protease</keyword>
<keyword evidence="7" id="KW-0378">Hydrolase</keyword>
<evidence type="ECO:0000313" key="16">
    <source>
        <dbReference type="EMBL" id="MCP2158978.1"/>
    </source>
</evidence>
<evidence type="ECO:0000256" key="1">
    <source>
        <dbReference type="ARBA" id="ARBA00001947"/>
    </source>
</evidence>
<dbReference type="SUPFAM" id="SSF50156">
    <property type="entry name" value="PDZ domain-like"/>
    <property type="match status" value="1"/>
</dbReference>
<dbReference type="RefSeq" id="WP_253652600.1">
    <property type="nucleotide sequence ID" value="NZ_BAAAOE010000004.1"/>
</dbReference>
<evidence type="ECO:0000256" key="5">
    <source>
        <dbReference type="ARBA" id="ARBA00022670"/>
    </source>
</evidence>
<dbReference type="InterPro" id="IPR001478">
    <property type="entry name" value="PDZ"/>
</dbReference>
<dbReference type="PANTHER" id="PTHR42837:SF2">
    <property type="entry name" value="MEMBRANE METALLOPROTEASE ARASP2, CHLOROPLASTIC-RELATED"/>
    <property type="match status" value="1"/>
</dbReference>
<dbReference type="Proteomes" id="UP001205740">
    <property type="component" value="Unassembled WGS sequence"/>
</dbReference>
<evidence type="ECO:0000256" key="13">
    <source>
        <dbReference type="ARBA" id="ARBA00033476"/>
    </source>
</evidence>
<keyword evidence="6 14" id="KW-0812">Transmembrane</keyword>
<keyword evidence="10 16" id="KW-0482">Metalloprotease</keyword>
<evidence type="ECO:0000256" key="3">
    <source>
        <dbReference type="ARBA" id="ARBA00007931"/>
    </source>
</evidence>
<evidence type="ECO:0000256" key="2">
    <source>
        <dbReference type="ARBA" id="ARBA00004141"/>
    </source>
</evidence>
<evidence type="ECO:0000256" key="9">
    <source>
        <dbReference type="ARBA" id="ARBA00022989"/>
    </source>
</evidence>
<dbReference type="Pfam" id="PF02163">
    <property type="entry name" value="Peptidase_M50"/>
    <property type="match status" value="1"/>
</dbReference>
<evidence type="ECO:0000259" key="15">
    <source>
        <dbReference type="PROSITE" id="PS50106"/>
    </source>
</evidence>
<keyword evidence="17" id="KW-1185">Reference proteome</keyword>
<accession>A0ABT1GZP1</accession>
<feature type="transmembrane region" description="Helical" evidence="14">
    <location>
        <begin position="105"/>
        <end position="124"/>
    </location>
</feature>
<name>A0ABT1GZP1_9NOCA</name>
<dbReference type="Gene3D" id="2.30.42.10">
    <property type="match status" value="1"/>
</dbReference>
<feature type="domain" description="PDZ" evidence="15">
    <location>
        <begin position="159"/>
        <end position="205"/>
    </location>
</feature>
<protein>
    <recommendedName>
        <fullName evidence="4">Zinc metalloprotease Rip1</fullName>
    </recommendedName>
    <alternativeName>
        <fullName evidence="12">S2P endopeptidase</fullName>
    </alternativeName>
    <alternativeName>
        <fullName evidence="13">Site-2-type intramembrane protease</fullName>
    </alternativeName>
</protein>
<dbReference type="InterPro" id="IPR036034">
    <property type="entry name" value="PDZ_sf"/>
</dbReference>
<dbReference type="CDD" id="cd06163">
    <property type="entry name" value="S2P-M50_PDZ_RseP-like"/>
    <property type="match status" value="1"/>
</dbReference>
<dbReference type="PROSITE" id="PS50106">
    <property type="entry name" value="PDZ"/>
    <property type="match status" value="1"/>
</dbReference>
<evidence type="ECO:0000256" key="8">
    <source>
        <dbReference type="ARBA" id="ARBA00022833"/>
    </source>
</evidence>
<feature type="transmembrane region" description="Helical" evidence="14">
    <location>
        <begin position="377"/>
        <end position="398"/>
    </location>
</feature>
<dbReference type="SMART" id="SM00228">
    <property type="entry name" value="PDZ"/>
    <property type="match status" value="1"/>
</dbReference>
<reference evidence="16 17" key="1">
    <citation type="submission" date="2022-06" db="EMBL/GenBank/DDBJ databases">
        <title>Genomic Encyclopedia of Archaeal and Bacterial Type Strains, Phase II (KMG-II): from individual species to whole genera.</title>
        <authorList>
            <person name="Goeker M."/>
        </authorList>
    </citation>
    <scope>NUCLEOTIDE SEQUENCE [LARGE SCALE GENOMIC DNA]</scope>
    <source>
        <strain evidence="16 17">DSM 45037</strain>
    </source>
</reference>